<feature type="region of interest" description="Disordered" evidence="2">
    <location>
        <begin position="788"/>
        <end position="826"/>
    </location>
</feature>
<keyword evidence="1" id="KW-0175">Coiled coil</keyword>
<feature type="compositionally biased region" description="Acidic residues" evidence="2">
    <location>
        <begin position="815"/>
        <end position="826"/>
    </location>
</feature>
<feature type="compositionally biased region" description="Basic and acidic residues" evidence="2">
    <location>
        <begin position="760"/>
        <end position="775"/>
    </location>
</feature>
<evidence type="ECO:0000256" key="1">
    <source>
        <dbReference type="SAM" id="Coils"/>
    </source>
</evidence>
<feature type="compositionally biased region" description="Polar residues" evidence="2">
    <location>
        <begin position="295"/>
        <end position="313"/>
    </location>
</feature>
<evidence type="ECO:0000313" key="4">
    <source>
        <dbReference type="Proteomes" id="UP001281761"/>
    </source>
</evidence>
<protein>
    <submittedName>
        <fullName evidence="3">Uncharacterized protein</fullName>
    </submittedName>
</protein>
<feature type="coiled-coil region" evidence="1">
    <location>
        <begin position="23"/>
        <end position="71"/>
    </location>
</feature>
<feature type="compositionally biased region" description="Low complexity" evidence="2">
    <location>
        <begin position="460"/>
        <end position="480"/>
    </location>
</feature>
<feature type="region of interest" description="Disordered" evidence="2">
    <location>
        <begin position="168"/>
        <end position="249"/>
    </location>
</feature>
<reference evidence="3 4" key="1">
    <citation type="journal article" date="2022" name="bioRxiv">
        <title>Genomics of Preaxostyla Flagellates Illuminates Evolutionary Transitions and the Path Towards Mitochondrial Loss.</title>
        <authorList>
            <person name="Novak L.V.F."/>
            <person name="Treitli S.C."/>
            <person name="Pyrih J."/>
            <person name="Halakuc P."/>
            <person name="Pipaliya S.V."/>
            <person name="Vacek V."/>
            <person name="Brzon O."/>
            <person name="Soukal P."/>
            <person name="Eme L."/>
            <person name="Dacks J.B."/>
            <person name="Karnkowska A."/>
            <person name="Elias M."/>
            <person name="Hampl V."/>
        </authorList>
    </citation>
    <scope>NUCLEOTIDE SEQUENCE [LARGE SCALE GENOMIC DNA]</scope>
    <source>
        <strain evidence="3">NAU3</strain>
        <tissue evidence="3">Gut</tissue>
    </source>
</reference>
<feature type="compositionally biased region" description="Low complexity" evidence="2">
    <location>
        <begin position="395"/>
        <end position="404"/>
    </location>
</feature>
<keyword evidence="4" id="KW-1185">Reference proteome</keyword>
<comment type="caution">
    <text evidence="3">The sequence shown here is derived from an EMBL/GenBank/DDBJ whole genome shotgun (WGS) entry which is preliminary data.</text>
</comment>
<feature type="compositionally biased region" description="Polar residues" evidence="2">
    <location>
        <begin position="364"/>
        <end position="383"/>
    </location>
</feature>
<feature type="region of interest" description="Disordered" evidence="2">
    <location>
        <begin position="756"/>
        <end position="776"/>
    </location>
</feature>
<evidence type="ECO:0000256" key="2">
    <source>
        <dbReference type="SAM" id="MobiDB-lite"/>
    </source>
</evidence>
<feature type="compositionally biased region" description="Polar residues" evidence="2">
    <location>
        <begin position="525"/>
        <end position="569"/>
    </location>
</feature>
<sequence length="845" mass="96052">MEIAALREQLQVMSDTQLSDRDTALLQETINQLEKMIQDGQRNETSLRNELASLENKHEDLLQRYSTLKYDVEQLKTSIDTQGLSLSRDKPQVIELSRDENDHVHRESPDSQQIDSKRDTSSQADPSLQRGELDSNNSIDERHTSLATEPLESHVSSKDNEKLFHLTSTFDSDDNSRLTPPPVSEPQISPIIPPSSPSPEHREILVDKATSPRSQSDSDDSSSSSDDLSDRNSHLSMEIADKPKSKHTKEMLERLDAKYVELKNRDYRPLQSSPLSISSFYTSTIVTPKHPSSPPSIQKSDTKLSSDTPSHSQSPEKIRPIQTPKSAFPWKKSTPPQASASVRPVTAQPSTKTRQARKPMWGTKSASQADSPIGTPNKSQQSPARRAVGLQRGQSANSSSSNHSPAEYQQTSIQNTSSPSQTTRQVGLIRGRGTIAPEPSQTEVDVSPQQTIGRTRGLVSSQPKTLSQSSPSPSRRSQPLATPKQAQQTGLRKNASPTRSFSPRRSTQSRSSSSPNRSLPKFPSRPSQSPLRFSKNSQQSPTKSSPTRTSFLTQTARTSAKSPQRSNKVTPEPPEMRKLKERLLEIALIQENAVIVEELRRMEQELRIEYQNKVSRMKEEKAKMKETQRKLRNELKSKDEELSLLNTTIDSLKTENSAQKRKILRLSNFENAMAELELLRKINGELTKEVDEMRREKEKHEEEQRKREKEERKRALLEEELKEQERLRLEIQNRSHISESLSESQKKIETTMQTLLEQESLERSERKAREEERQRNLQLSYTSVDWNESESPDALRNTRVSTASRTMRKLKRMETDEESDSFDDTYFDPKRVGGTLFRKQVYPYD</sequence>
<evidence type="ECO:0000313" key="3">
    <source>
        <dbReference type="EMBL" id="KAK2949473.1"/>
    </source>
</evidence>
<dbReference type="EMBL" id="JARBJD010000155">
    <property type="protein sequence ID" value="KAK2949473.1"/>
    <property type="molecule type" value="Genomic_DNA"/>
</dbReference>
<feature type="compositionally biased region" description="Basic and acidic residues" evidence="2">
    <location>
        <begin position="97"/>
        <end position="120"/>
    </location>
</feature>
<gene>
    <name evidence="3" type="ORF">BLNAU_15561</name>
</gene>
<feature type="compositionally biased region" description="Low complexity" evidence="2">
    <location>
        <begin position="211"/>
        <end position="226"/>
    </location>
</feature>
<feature type="compositionally biased region" description="Polar residues" evidence="2">
    <location>
        <begin position="407"/>
        <end position="425"/>
    </location>
</feature>
<feature type="compositionally biased region" description="Low complexity" evidence="2">
    <location>
        <begin position="496"/>
        <end position="518"/>
    </location>
</feature>
<feature type="compositionally biased region" description="Polar residues" evidence="2">
    <location>
        <begin position="439"/>
        <end position="453"/>
    </location>
</feature>
<feature type="region of interest" description="Disordered" evidence="2">
    <location>
        <begin position="693"/>
        <end position="713"/>
    </location>
</feature>
<name>A0ABQ9XDW0_9EUKA</name>
<feature type="region of interest" description="Disordered" evidence="2">
    <location>
        <begin position="97"/>
        <end position="139"/>
    </location>
</feature>
<proteinExistence type="predicted"/>
<feature type="compositionally biased region" description="Basic and acidic residues" evidence="2">
    <location>
        <begin position="228"/>
        <end position="249"/>
    </location>
</feature>
<feature type="region of interest" description="Disordered" evidence="2">
    <location>
        <begin position="286"/>
        <end position="576"/>
    </location>
</feature>
<organism evidence="3 4">
    <name type="scientific">Blattamonas nauphoetae</name>
    <dbReference type="NCBI Taxonomy" id="2049346"/>
    <lineage>
        <taxon>Eukaryota</taxon>
        <taxon>Metamonada</taxon>
        <taxon>Preaxostyla</taxon>
        <taxon>Oxymonadida</taxon>
        <taxon>Blattamonas</taxon>
    </lineage>
</organism>
<dbReference type="Proteomes" id="UP001281761">
    <property type="component" value="Unassembled WGS sequence"/>
</dbReference>
<accession>A0ABQ9XDW0</accession>